<comment type="similarity">
    <text evidence="1">Belongs to the AAA ATPase family.</text>
</comment>
<dbReference type="AlphaFoldDB" id="A0A9Q0S4I5"/>
<keyword evidence="2" id="KW-0547">Nucleotide-binding</keyword>
<dbReference type="OrthoDB" id="191529at2759"/>
<dbReference type="Pfam" id="PF09336">
    <property type="entry name" value="Vps4_C"/>
    <property type="match status" value="1"/>
</dbReference>
<organism evidence="6 7">
    <name type="scientific">Pseudolycoriella hygida</name>
    <dbReference type="NCBI Taxonomy" id="35572"/>
    <lineage>
        <taxon>Eukaryota</taxon>
        <taxon>Metazoa</taxon>
        <taxon>Ecdysozoa</taxon>
        <taxon>Arthropoda</taxon>
        <taxon>Hexapoda</taxon>
        <taxon>Insecta</taxon>
        <taxon>Pterygota</taxon>
        <taxon>Neoptera</taxon>
        <taxon>Endopterygota</taxon>
        <taxon>Diptera</taxon>
        <taxon>Nematocera</taxon>
        <taxon>Sciaroidea</taxon>
        <taxon>Sciaridae</taxon>
        <taxon>Pseudolycoriella</taxon>
    </lineage>
</organism>
<keyword evidence="3" id="KW-0067">ATP-binding</keyword>
<sequence length="318" mass="35446">MVKPGEKPAIKFKDVCGLDLLKESLFQAAILPLKQPQLFSNHTKPYKEFLLFGPPGTGKTFIAKALAGEVGGTNFFSISVGNVTIEICGRVRILHSKFIREAKRVPTVTVVNELLTQMDGFKGSNDGILIMATTNVPQQLDNGILRHFDKLIYVKLPTYKDRRQMFEQRYSIPEYANLTNENFDELAARTSGVSQEDGNIYVPCFGDGGNIKANSPERKNVKIKFVDIPYGSLSAKPIAKFSDLLKAISQTNPSIQQSDINIYEKFVEERMKFKFKPSKMLLGRKKLTVHAESSTSKSVYSPPSIETTESEGLVNLVN</sequence>
<dbReference type="InterPro" id="IPR027417">
    <property type="entry name" value="P-loop_NTPase"/>
</dbReference>
<reference evidence="6" key="1">
    <citation type="submission" date="2022-07" db="EMBL/GenBank/DDBJ databases">
        <authorList>
            <person name="Trinca V."/>
            <person name="Uliana J.V.C."/>
            <person name="Torres T.T."/>
            <person name="Ward R.J."/>
            <person name="Monesi N."/>
        </authorList>
    </citation>
    <scope>NUCLEOTIDE SEQUENCE</scope>
    <source>
        <strain evidence="6">HSMRA1968</strain>
        <tissue evidence="6">Whole embryos</tissue>
    </source>
</reference>
<proteinExistence type="inferred from homology"/>
<feature type="non-terminal residue" evidence="6">
    <location>
        <position position="1"/>
    </location>
</feature>
<dbReference type="InterPro" id="IPR015415">
    <property type="entry name" value="Spast_Vps4_C"/>
</dbReference>
<feature type="domain" description="AAA+ ATPase" evidence="5">
    <location>
        <begin position="45"/>
        <end position="158"/>
    </location>
</feature>
<dbReference type="PANTHER" id="PTHR23074">
    <property type="entry name" value="AAA DOMAIN-CONTAINING"/>
    <property type="match status" value="1"/>
</dbReference>
<gene>
    <name evidence="6" type="primary">Vps4a</name>
    <name evidence="6" type="ORF">Bhyg_08021</name>
</gene>
<dbReference type="Pfam" id="PF00004">
    <property type="entry name" value="AAA"/>
    <property type="match status" value="1"/>
</dbReference>
<dbReference type="InterPro" id="IPR003959">
    <property type="entry name" value="ATPase_AAA_core"/>
</dbReference>
<name>A0A9Q0S4I5_9DIPT</name>
<comment type="caution">
    <text evidence="6">The sequence shown here is derived from an EMBL/GenBank/DDBJ whole genome shotgun (WGS) entry which is preliminary data.</text>
</comment>
<evidence type="ECO:0000313" key="6">
    <source>
        <dbReference type="EMBL" id="KAJ6643065.1"/>
    </source>
</evidence>
<dbReference type="Gene3D" id="1.10.8.60">
    <property type="match status" value="1"/>
</dbReference>
<dbReference type="InterPro" id="IPR050304">
    <property type="entry name" value="MT-severing_AAA_ATPase"/>
</dbReference>
<dbReference type="PANTHER" id="PTHR23074:SF83">
    <property type="entry name" value="VACUOLAR PROTEIN SORTING-ASSOCIATED PROTEIN 4A"/>
    <property type="match status" value="1"/>
</dbReference>
<protein>
    <submittedName>
        <fullName evidence="6">Vacuolar protein sorting-associated protein 4A</fullName>
    </submittedName>
</protein>
<evidence type="ECO:0000256" key="2">
    <source>
        <dbReference type="ARBA" id="ARBA00022741"/>
    </source>
</evidence>
<dbReference type="InterPro" id="IPR003593">
    <property type="entry name" value="AAA+_ATPase"/>
</dbReference>
<dbReference type="EMBL" id="WJQU01000002">
    <property type="protein sequence ID" value="KAJ6643065.1"/>
    <property type="molecule type" value="Genomic_DNA"/>
</dbReference>
<evidence type="ECO:0000313" key="7">
    <source>
        <dbReference type="Proteomes" id="UP001151699"/>
    </source>
</evidence>
<evidence type="ECO:0000256" key="3">
    <source>
        <dbReference type="ARBA" id="ARBA00022840"/>
    </source>
</evidence>
<dbReference type="Gene3D" id="3.40.50.300">
    <property type="entry name" value="P-loop containing nucleotide triphosphate hydrolases"/>
    <property type="match status" value="2"/>
</dbReference>
<dbReference type="Proteomes" id="UP001151699">
    <property type="component" value="Chromosome B"/>
</dbReference>
<dbReference type="SUPFAM" id="SSF52540">
    <property type="entry name" value="P-loop containing nucleoside triphosphate hydrolases"/>
    <property type="match status" value="1"/>
</dbReference>
<evidence type="ECO:0000259" key="5">
    <source>
        <dbReference type="SMART" id="SM00382"/>
    </source>
</evidence>
<feature type="region of interest" description="Disordered" evidence="4">
    <location>
        <begin position="296"/>
        <end position="318"/>
    </location>
</feature>
<accession>A0A9Q0S4I5</accession>
<evidence type="ECO:0000256" key="1">
    <source>
        <dbReference type="ARBA" id="ARBA00006914"/>
    </source>
</evidence>
<evidence type="ECO:0000256" key="4">
    <source>
        <dbReference type="SAM" id="MobiDB-lite"/>
    </source>
</evidence>
<dbReference type="GO" id="GO:0005524">
    <property type="term" value="F:ATP binding"/>
    <property type="evidence" value="ECO:0007669"/>
    <property type="project" value="UniProtKB-KW"/>
</dbReference>
<dbReference type="SMART" id="SM00382">
    <property type="entry name" value="AAA"/>
    <property type="match status" value="1"/>
</dbReference>
<keyword evidence="7" id="KW-1185">Reference proteome</keyword>
<dbReference type="GO" id="GO:0016887">
    <property type="term" value="F:ATP hydrolysis activity"/>
    <property type="evidence" value="ECO:0007669"/>
    <property type="project" value="InterPro"/>
</dbReference>